<reference evidence="1" key="1">
    <citation type="journal article" date="2015" name="Nature">
        <title>Complex archaea that bridge the gap between prokaryotes and eukaryotes.</title>
        <authorList>
            <person name="Spang A."/>
            <person name="Saw J.H."/>
            <person name="Jorgensen S.L."/>
            <person name="Zaremba-Niedzwiedzka K."/>
            <person name="Martijn J."/>
            <person name="Lind A.E."/>
            <person name="van Eijk R."/>
            <person name="Schleper C."/>
            <person name="Guy L."/>
            <person name="Ettema T.J."/>
        </authorList>
    </citation>
    <scope>NUCLEOTIDE SEQUENCE</scope>
</reference>
<dbReference type="EMBL" id="LAZR01045445">
    <property type="protein sequence ID" value="KKK98856.1"/>
    <property type="molecule type" value="Genomic_DNA"/>
</dbReference>
<accession>A0A0F9CQK1</accession>
<sequence>MANFTEFGYDNFFDRSVSKPIDSIPTIDTDVLLEGIEGETILGQGTIKSANGRMFMDLNKNTFSVNDGTSERVRLGQMEDGSYGFRVKDR</sequence>
<comment type="caution">
    <text evidence="1">The sequence shown here is derived from an EMBL/GenBank/DDBJ whole genome shotgun (WGS) entry which is preliminary data.</text>
</comment>
<dbReference type="AlphaFoldDB" id="A0A0F9CQK1"/>
<name>A0A0F9CQK1_9ZZZZ</name>
<gene>
    <name evidence="1" type="ORF">LCGC14_2638580</name>
</gene>
<evidence type="ECO:0000313" key="1">
    <source>
        <dbReference type="EMBL" id="KKK98856.1"/>
    </source>
</evidence>
<proteinExistence type="predicted"/>
<organism evidence="1">
    <name type="scientific">marine sediment metagenome</name>
    <dbReference type="NCBI Taxonomy" id="412755"/>
    <lineage>
        <taxon>unclassified sequences</taxon>
        <taxon>metagenomes</taxon>
        <taxon>ecological metagenomes</taxon>
    </lineage>
</organism>
<feature type="non-terminal residue" evidence="1">
    <location>
        <position position="90"/>
    </location>
</feature>
<protein>
    <submittedName>
        <fullName evidence="1">Uncharacterized protein</fullName>
    </submittedName>
</protein>